<dbReference type="OrthoDB" id="4349954at2759"/>
<dbReference type="PANTHER" id="PTHR10192:SF5">
    <property type="entry name" value="GEPHYRIN"/>
    <property type="match status" value="1"/>
</dbReference>
<organism evidence="7 8">
    <name type="scientific">Bondarzewia mesenterica</name>
    <dbReference type="NCBI Taxonomy" id="1095465"/>
    <lineage>
        <taxon>Eukaryota</taxon>
        <taxon>Fungi</taxon>
        <taxon>Dikarya</taxon>
        <taxon>Basidiomycota</taxon>
        <taxon>Agaricomycotina</taxon>
        <taxon>Agaricomycetes</taxon>
        <taxon>Russulales</taxon>
        <taxon>Bondarzewiaceae</taxon>
        <taxon>Bondarzewia</taxon>
    </lineage>
</organism>
<evidence type="ECO:0000256" key="1">
    <source>
        <dbReference type="ARBA" id="ARBA00005046"/>
    </source>
</evidence>
<dbReference type="CDD" id="cd00886">
    <property type="entry name" value="MogA_MoaB"/>
    <property type="match status" value="1"/>
</dbReference>
<sequence>MAGASTSQKAATSAASKPVKSRKSSSVKSSSLTSLRPRVPPDRPVKSLGTGKGTVRRAEGTSKDRSKPILNKSAAHSVKPTANEAPARSAVSSNPAPPLPPGPPIASAPPQNPNGPKPPPLDSLQVAAQVCSWWYVNSSLTGVFNSAQASAHETMKTLSEKLIMEEAGLADHKTRSEAERLVAFFDELTPIDSESKLSDIVQKYLRHEKAWEDLEGAVMLLASKVSIKSPSLLTFEQSGAMLQRLAQEQSDVTELLNELRTISSHSSRVSSILAGLIPVLRSRLENIDLARTLTARVRDNLSMTLHIESLANTFKNSSDEEQMSAIISDPFLLSSYGLSKRFIDTKDKDGRANALSNIFVSHHQSGGKEGYATVASHGDGVHVLDVSNLHLASSRTLGPSTSFSCPAVSRTVTENGSKTRRTYAVIHTSPDVKPEESDRTVWMWSDDDAEESSGRSGEKTSTVVPHPVYQMFSPDNDSTSLVLVSPMGCLSILDNDLNVRASHPYIHSDASVRRCFVFARPSCSFIPSVLSLPYVVVTFLFVKDTLQLSTSALGEERLTITQNIADISCSSSGYITVLNRNGTWTSFQLQQAGPNSVQLKQVSSPLRLAHLSFVTHPPSERMSDEISLLALNSSHVLLASISITSSELVLLLWDLQYSVLIASHTLPIPSTLSHSKEGVRIELVHASTTQALLALSPKLPKSPSSTSRSSILAVPFVTPAISTIANAIGRADRGKKWLAKSPVQSAADLENAGLDANRRNLLKTMRLAIEQKRQEAVDSAFFEWVEREKTALVKAQKRPMENSDAASPENGPELSHEFVRQLLDIVIQPSKQASASYSPKVVHYLLRRRVVSAGMVEGGLVPALQSCKDWQSIQLALQNVIDVSEDSIMSLLHSAVTSDRQQQKSDPNAMQVDTPSSDIPTLPTVLAACVAYPTSPAALRVAIRQQLPDAEDLVCVLEVLDGWLASWCSQDVDLLPSQVSKNARGILVPMPSERVETNPPIDKVNSFSVIAFLRIILDASFLTLLQHTRSHRLLRRISAHLEPELTLIDEVDQLRGPLEPFAKAQAKASLESVQGARKDTQVDWRRRKKNATRADGIGGWAVPGRRIDYLVPSLDIRLFAFVAFTQPIYDVSYSEGMDELRPERAVSDTASKDATIDKSGPTIKITLFAQGYDIIYQKIVPDEMESIRGTVQEWCASGNVDWIITSGGTGFGVRDRTPEAIGPLIERLAPGLVHLMLNASLQKTPLGALSRPVAGIINDTLVTTLPGSVKAVTEILDALLTGGVVDHAIELIKGGSGKSIHAALASSTTVPSTIQKHLHTHDVHSHHIDGHRHIHSHSHEAPKPKSILSHDPSLPATARHRVSPYRLFSFDEAMHAILKEIQPLQAEMKPVNSVLSGCILAEDVYALEDFPNTPTSNVDGYATRGDIPSGVYKVVTAATHKLSDVVPEGAIYRINTGGPLPQDTNTVIMVEDTRLVSSITDDDGNDTEEKEVELLVAGTVGENVRSAGSDVQKGDLVLQKGELLHSAGGEIGTLVFVGRKEVKVVRKPVVAILSTGNEILDLQNPQSLSGDGWGRIWDTNRPSLQAALEGLGYEVVDLGIVADTLSAHVEAIKQGLERADILLTTGGTSMGASDLLKPVIERHFNGTIHFGRVTIKPGKPTTFATIPVPGSKTDQKPIFALPGNPASALVTFHVFVMPALRRLGGYPLSSSQLPHVRVKVRARFSSSSDTNLMPYVCQLNDAMKLDTRVEFHRITIRAGADGLRAFSTGGQRSSRVASLSGANGLVILPQKVAGGPDRVEVDAELDAYVIGELQMT</sequence>
<reference evidence="7 8" key="1">
    <citation type="submission" date="2019-02" db="EMBL/GenBank/DDBJ databases">
        <title>Genome sequencing of the rare red list fungi Bondarzewia mesenterica.</title>
        <authorList>
            <person name="Buettner E."/>
            <person name="Kellner H."/>
        </authorList>
    </citation>
    <scope>NUCLEOTIDE SEQUENCE [LARGE SCALE GENOMIC DNA]</scope>
    <source>
        <strain evidence="7 8">DSM 108281</strain>
    </source>
</reference>
<comment type="pathway">
    <text evidence="1">Cofactor biosynthesis; molybdopterin biosynthesis.</text>
</comment>
<dbReference type="InterPro" id="IPR038987">
    <property type="entry name" value="MoeA-like"/>
</dbReference>
<dbReference type="FunFam" id="3.40.980.10:FF:000001">
    <property type="entry name" value="Molybdopterin molybdenumtransferase"/>
    <property type="match status" value="1"/>
</dbReference>
<keyword evidence="4" id="KW-0501">Molybdenum cofactor biosynthesis</keyword>
<evidence type="ECO:0000313" key="8">
    <source>
        <dbReference type="Proteomes" id="UP000310158"/>
    </source>
</evidence>
<evidence type="ECO:0000256" key="5">
    <source>
        <dbReference type="SAM" id="MobiDB-lite"/>
    </source>
</evidence>
<dbReference type="NCBIfam" id="TIGR00177">
    <property type="entry name" value="molyb_syn"/>
    <property type="match status" value="2"/>
</dbReference>
<dbReference type="EMBL" id="SGPL01000083">
    <property type="protein sequence ID" value="THH18195.1"/>
    <property type="molecule type" value="Genomic_DNA"/>
</dbReference>
<dbReference type="InterPro" id="IPR036688">
    <property type="entry name" value="MoeA_C_domain_IV_sf"/>
</dbReference>
<dbReference type="GO" id="GO:0005829">
    <property type="term" value="C:cytosol"/>
    <property type="evidence" value="ECO:0007669"/>
    <property type="project" value="TreeGrafter"/>
</dbReference>
<dbReference type="SUPFAM" id="SSF53218">
    <property type="entry name" value="Molybdenum cofactor biosynthesis proteins"/>
    <property type="match status" value="2"/>
</dbReference>
<feature type="compositionally biased region" description="Pro residues" evidence="5">
    <location>
        <begin position="95"/>
        <end position="121"/>
    </location>
</feature>
<dbReference type="InterPro" id="IPR036135">
    <property type="entry name" value="MoeA_linker/N_sf"/>
</dbReference>
<dbReference type="Gene3D" id="3.90.105.10">
    <property type="entry name" value="Molybdopterin biosynthesis moea protein, domain 2"/>
    <property type="match status" value="1"/>
</dbReference>
<dbReference type="PROSITE" id="PS01079">
    <property type="entry name" value="MOCF_BIOSYNTHESIS_2"/>
    <property type="match status" value="1"/>
</dbReference>
<comment type="caution">
    <text evidence="7">The sequence shown here is derived from an EMBL/GenBank/DDBJ whole genome shotgun (WGS) entry which is preliminary data.</text>
</comment>
<dbReference type="Gene3D" id="2.170.190.11">
    <property type="entry name" value="Molybdopterin biosynthesis moea protein, domain 3"/>
    <property type="match status" value="1"/>
</dbReference>
<dbReference type="Gene3D" id="3.40.980.10">
    <property type="entry name" value="MoaB/Mog-like domain"/>
    <property type="match status" value="2"/>
</dbReference>
<dbReference type="GO" id="GO:0061599">
    <property type="term" value="F:molybdopterin molybdotransferase activity"/>
    <property type="evidence" value="ECO:0007669"/>
    <property type="project" value="TreeGrafter"/>
</dbReference>
<dbReference type="InterPro" id="IPR005111">
    <property type="entry name" value="MoeA_C_domain_IV"/>
</dbReference>
<comment type="similarity">
    <text evidence="3">In the C-terminal section; belongs to the MoeA family.</text>
</comment>
<feature type="region of interest" description="Disordered" evidence="5">
    <location>
        <begin position="1328"/>
        <end position="1355"/>
    </location>
</feature>
<feature type="compositionally biased region" description="Basic and acidic residues" evidence="5">
    <location>
        <begin position="56"/>
        <end position="67"/>
    </location>
</feature>
<accession>A0A4S4M077</accession>
<feature type="compositionally biased region" description="Low complexity" evidence="5">
    <location>
        <begin position="1"/>
        <end position="18"/>
    </location>
</feature>
<dbReference type="SUPFAM" id="SSF63867">
    <property type="entry name" value="MoeA C-terminal domain-like"/>
    <property type="match status" value="1"/>
</dbReference>
<dbReference type="PANTHER" id="PTHR10192">
    <property type="entry name" value="MOLYBDOPTERIN BIOSYNTHESIS PROTEIN"/>
    <property type="match status" value="1"/>
</dbReference>
<evidence type="ECO:0000256" key="4">
    <source>
        <dbReference type="ARBA" id="ARBA00023150"/>
    </source>
</evidence>
<feature type="domain" description="MoaB/Mog" evidence="6">
    <location>
        <begin position="1145"/>
        <end position="1287"/>
    </location>
</feature>
<dbReference type="GO" id="GO:0006777">
    <property type="term" value="P:Mo-molybdopterin cofactor biosynthetic process"/>
    <property type="evidence" value="ECO:0007669"/>
    <property type="project" value="UniProtKB-KW"/>
</dbReference>
<gene>
    <name evidence="7" type="ORF">EW146_g2730</name>
</gene>
<feature type="region of interest" description="Disordered" evidence="5">
    <location>
        <begin position="1"/>
        <end position="123"/>
    </location>
</feature>
<dbReference type="CDD" id="cd00887">
    <property type="entry name" value="MoeA"/>
    <property type="match status" value="1"/>
</dbReference>
<feature type="compositionally biased region" description="Low complexity" evidence="5">
    <location>
        <begin position="26"/>
        <end position="37"/>
    </location>
</feature>
<evidence type="ECO:0000313" key="7">
    <source>
        <dbReference type="EMBL" id="THH18195.1"/>
    </source>
</evidence>
<dbReference type="InterPro" id="IPR008284">
    <property type="entry name" value="MoCF_biosynth_CS"/>
</dbReference>
<comment type="similarity">
    <text evidence="2">In the N-terminal section; belongs to the MoaB/Mog family.</text>
</comment>
<dbReference type="Proteomes" id="UP000310158">
    <property type="component" value="Unassembled WGS sequence"/>
</dbReference>
<evidence type="ECO:0000256" key="3">
    <source>
        <dbReference type="ARBA" id="ARBA00008339"/>
    </source>
</evidence>
<dbReference type="InterPro" id="IPR001453">
    <property type="entry name" value="MoaB/Mog_dom"/>
</dbReference>
<name>A0A4S4M077_9AGAM</name>
<dbReference type="InterPro" id="IPR005110">
    <property type="entry name" value="MoeA_linker/N"/>
</dbReference>
<dbReference type="SUPFAM" id="SSF63882">
    <property type="entry name" value="MoeA N-terminal region -like"/>
    <property type="match status" value="1"/>
</dbReference>
<dbReference type="InterPro" id="IPR036425">
    <property type="entry name" value="MoaB/Mog-like_dom_sf"/>
</dbReference>
<dbReference type="Pfam" id="PF00994">
    <property type="entry name" value="MoCF_biosynth"/>
    <property type="match status" value="2"/>
</dbReference>
<feature type="domain" description="MoaB/Mog" evidence="6">
    <location>
        <begin position="1551"/>
        <end position="1702"/>
    </location>
</feature>
<evidence type="ECO:0000256" key="2">
    <source>
        <dbReference type="ARBA" id="ARBA00007589"/>
    </source>
</evidence>
<dbReference type="SMART" id="SM00852">
    <property type="entry name" value="MoCF_biosynth"/>
    <property type="match status" value="2"/>
</dbReference>
<keyword evidence="8" id="KW-1185">Reference proteome</keyword>
<protein>
    <recommendedName>
        <fullName evidence="6">MoaB/Mog domain-containing protein</fullName>
    </recommendedName>
</protein>
<evidence type="ECO:0000259" key="6">
    <source>
        <dbReference type="SMART" id="SM00852"/>
    </source>
</evidence>
<dbReference type="Gene3D" id="2.40.340.10">
    <property type="entry name" value="MoeA, C-terminal, domain IV"/>
    <property type="match status" value="1"/>
</dbReference>
<dbReference type="Pfam" id="PF03454">
    <property type="entry name" value="MoeA_C"/>
    <property type="match status" value="1"/>
</dbReference>
<proteinExistence type="inferred from homology"/>
<dbReference type="Pfam" id="PF03453">
    <property type="entry name" value="MoeA_N"/>
    <property type="match status" value="1"/>
</dbReference>
<dbReference type="UniPathway" id="UPA00344"/>